<dbReference type="Gene3D" id="3.30.450.20">
    <property type="entry name" value="PAS domain"/>
    <property type="match status" value="1"/>
</dbReference>
<name>A0ABV7KV18_9PROT</name>
<comment type="caution">
    <text evidence="2">The sequence shown here is derived from an EMBL/GenBank/DDBJ whole genome shotgun (WGS) entry which is preliminary data.</text>
</comment>
<dbReference type="InterPro" id="IPR035965">
    <property type="entry name" value="PAS-like_dom_sf"/>
</dbReference>
<dbReference type="InterPro" id="IPR043128">
    <property type="entry name" value="Rev_trsase/Diguanyl_cyclase"/>
</dbReference>
<dbReference type="EMBL" id="JBHRTR010000009">
    <property type="protein sequence ID" value="MFC3226218.1"/>
    <property type="molecule type" value="Genomic_DNA"/>
</dbReference>
<dbReference type="RefSeq" id="WP_379898083.1">
    <property type="nucleotide sequence ID" value="NZ_JBHRTR010000009.1"/>
</dbReference>
<evidence type="ECO:0000313" key="2">
    <source>
        <dbReference type="EMBL" id="MFC3226218.1"/>
    </source>
</evidence>
<dbReference type="Gene3D" id="3.30.70.270">
    <property type="match status" value="1"/>
</dbReference>
<dbReference type="InterPro" id="IPR029787">
    <property type="entry name" value="Nucleotide_cyclase"/>
</dbReference>
<sequence length="311" mass="34715">MRDEARSLIPVPVETLREVLEHMPLGLAVFDPDRRLEMWNEAVIRLLRLPRDKVVRGQTIDWFMYYWAQQGAFGEGDHDEIVAGRLARIYSGQVRRSEFGSISSFVLEVAFHLLPDGRLVCIYADVSDRKRRNRQIRDLAYNDDLTGLPNRAAFFEALHRLLDLRQVFTLAIVDLDGFKSINDRHGHATGDRILEIVAERCRPQLGPEDVMGRIGGDEFALLLPERRGDAPDRAAGLLAGLREACAVPIDIPDDGRAAGSRTDVAPATGPLTIGMSIGAAHHPEDGTSASALLRCADRRMYDDKNSRRAAR</sequence>
<dbReference type="SUPFAM" id="SSF55785">
    <property type="entry name" value="PYP-like sensor domain (PAS domain)"/>
    <property type="match status" value="1"/>
</dbReference>
<evidence type="ECO:0000259" key="1">
    <source>
        <dbReference type="PROSITE" id="PS50887"/>
    </source>
</evidence>
<dbReference type="InterPro" id="IPR052155">
    <property type="entry name" value="Biofilm_reg_signaling"/>
</dbReference>
<dbReference type="CDD" id="cd01949">
    <property type="entry name" value="GGDEF"/>
    <property type="match status" value="1"/>
</dbReference>
<dbReference type="PANTHER" id="PTHR44757:SF2">
    <property type="entry name" value="BIOFILM ARCHITECTURE MAINTENANCE PROTEIN MBAA"/>
    <property type="match status" value="1"/>
</dbReference>
<keyword evidence="3" id="KW-1185">Reference proteome</keyword>
<dbReference type="SUPFAM" id="SSF55073">
    <property type="entry name" value="Nucleotide cyclase"/>
    <property type="match status" value="1"/>
</dbReference>
<dbReference type="GO" id="GO:0052621">
    <property type="term" value="F:diguanylate cyclase activity"/>
    <property type="evidence" value="ECO:0007669"/>
    <property type="project" value="UniProtKB-EC"/>
</dbReference>
<dbReference type="InterPro" id="IPR000160">
    <property type="entry name" value="GGDEF_dom"/>
</dbReference>
<dbReference type="Pfam" id="PF12860">
    <property type="entry name" value="PAS_7"/>
    <property type="match status" value="1"/>
</dbReference>
<dbReference type="SMART" id="SM00267">
    <property type="entry name" value="GGDEF"/>
    <property type="match status" value="1"/>
</dbReference>
<dbReference type="SMART" id="SM00091">
    <property type="entry name" value="PAS"/>
    <property type="match status" value="1"/>
</dbReference>
<dbReference type="PANTHER" id="PTHR44757">
    <property type="entry name" value="DIGUANYLATE CYCLASE DGCP"/>
    <property type="match status" value="1"/>
</dbReference>
<protein>
    <submittedName>
        <fullName evidence="2">Diguanylate cyclase domain-containing protein</fullName>
        <ecNumber evidence="2">2.7.7.65</ecNumber>
    </submittedName>
</protein>
<dbReference type="Pfam" id="PF00990">
    <property type="entry name" value="GGDEF"/>
    <property type="match status" value="1"/>
</dbReference>
<dbReference type="PROSITE" id="PS50887">
    <property type="entry name" value="GGDEF"/>
    <property type="match status" value="1"/>
</dbReference>
<evidence type="ECO:0000313" key="3">
    <source>
        <dbReference type="Proteomes" id="UP001595528"/>
    </source>
</evidence>
<proteinExistence type="predicted"/>
<gene>
    <name evidence="2" type="ORF">ACFOGJ_03200</name>
</gene>
<keyword evidence="2" id="KW-0808">Transferase</keyword>
<dbReference type="NCBIfam" id="TIGR00254">
    <property type="entry name" value="GGDEF"/>
    <property type="match status" value="1"/>
</dbReference>
<reference evidence="3" key="1">
    <citation type="journal article" date="2019" name="Int. J. Syst. Evol. Microbiol.">
        <title>The Global Catalogue of Microorganisms (GCM) 10K type strain sequencing project: providing services to taxonomists for standard genome sequencing and annotation.</title>
        <authorList>
            <consortium name="The Broad Institute Genomics Platform"/>
            <consortium name="The Broad Institute Genome Sequencing Center for Infectious Disease"/>
            <person name="Wu L."/>
            <person name="Ma J."/>
        </authorList>
    </citation>
    <scope>NUCLEOTIDE SEQUENCE [LARGE SCALE GENOMIC DNA]</scope>
    <source>
        <strain evidence="3">KCTC 42964</strain>
    </source>
</reference>
<dbReference type="InterPro" id="IPR000014">
    <property type="entry name" value="PAS"/>
</dbReference>
<dbReference type="Proteomes" id="UP001595528">
    <property type="component" value="Unassembled WGS sequence"/>
</dbReference>
<accession>A0ABV7KV18</accession>
<keyword evidence="2" id="KW-0548">Nucleotidyltransferase</keyword>
<dbReference type="EC" id="2.7.7.65" evidence="2"/>
<organism evidence="2 3">
    <name type="scientific">Marinibaculum pumilum</name>
    <dbReference type="NCBI Taxonomy" id="1766165"/>
    <lineage>
        <taxon>Bacteria</taxon>
        <taxon>Pseudomonadati</taxon>
        <taxon>Pseudomonadota</taxon>
        <taxon>Alphaproteobacteria</taxon>
        <taxon>Rhodospirillales</taxon>
        <taxon>Rhodospirillaceae</taxon>
        <taxon>Marinibaculum</taxon>
    </lineage>
</organism>
<feature type="domain" description="GGDEF" evidence="1">
    <location>
        <begin position="166"/>
        <end position="311"/>
    </location>
</feature>